<dbReference type="Gene3D" id="3.40.50.300">
    <property type="entry name" value="P-loop containing nucleotide triphosphate hydrolases"/>
    <property type="match status" value="1"/>
</dbReference>
<dbReference type="SUPFAM" id="SSF52540">
    <property type="entry name" value="P-loop containing nucleoside triphosphate hydrolases"/>
    <property type="match status" value="1"/>
</dbReference>
<dbReference type="InterPro" id="IPR027417">
    <property type="entry name" value="P-loop_NTPase"/>
</dbReference>
<dbReference type="InterPro" id="IPR016467">
    <property type="entry name" value="DNA_recomb/repair_RecA-like"/>
</dbReference>
<dbReference type="PANTHER" id="PTHR46487">
    <property type="entry name" value="DNA REPAIR PROTEIN XRCC3"/>
    <property type="match status" value="1"/>
</dbReference>
<keyword evidence="4" id="KW-0067">ATP-binding</keyword>
<evidence type="ECO:0000256" key="6">
    <source>
        <dbReference type="ARBA" id="ARBA00023242"/>
    </source>
</evidence>
<evidence type="ECO:0000259" key="7">
    <source>
        <dbReference type="PROSITE" id="PS50162"/>
    </source>
</evidence>
<evidence type="ECO:0000256" key="2">
    <source>
        <dbReference type="ARBA" id="ARBA00022741"/>
    </source>
</evidence>
<evidence type="ECO:0000313" key="9">
    <source>
        <dbReference type="RefSeq" id="XP_017785373.1"/>
    </source>
</evidence>
<reference evidence="9" key="1">
    <citation type="submission" date="2025-08" db="UniProtKB">
        <authorList>
            <consortium name="RefSeq"/>
        </authorList>
    </citation>
    <scope>IDENTIFICATION</scope>
    <source>
        <tissue evidence="9">Whole Larva</tissue>
    </source>
</reference>
<dbReference type="InterPro" id="IPR020588">
    <property type="entry name" value="RecA_ATP-bd"/>
</dbReference>
<keyword evidence="8" id="KW-1185">Reference proteome</keyword>
<dbReference type="PIRSF" id="PIRSF005856">
    <property type="entry name" value="Rad51"/>
    <property type="match status" value="1"/>
</dbReference>
<dbReference type="PROSITE" id="PS50162">
    <property type="entry name" value="RECA_2"/>
    <property type="match status" value="1"/>
</dbReference>
<evidence type="ECO:0000256" key="5">
    <source>
        <dbReference type="ARBA" id="ARBA00023204"/>
    </source>
</evidence>
<dbReference type="Proteomes" id="UP000695000">
    <property type="component" value="Unplaced"/>
</dbReference>
<dbReference type="PANTHER" id="PTHR46487:SF1">
    <property type="entry name" value="DNA REPAIR PROTEIN XRCC3"/>
    <property type="match status" value="1"/>
</dbReference>
<dbReference type="GeneID" id="108568678"/>
<dbReference type="RefSeq" id="XP_017785373.1">
    <property type="nucleotide sequence ID" value="XM_017929884.1"/>
</dbReference>
<gene>
    <name evidence="9" type="primary">LOC108568678</name>
</gene>
<name>A0ABM1NEX3_NICVS</name>
<keyword evidence="6" id="KW-0539">Nucleus</keyword>
<comment type="subcellular location">
    <subcellularLocation>
        <location evidence="1">Nucleus</location>
    </subcellularLocation>
</comment>
<evidence type="ECO:0000256" key="4">
    <source>
        <dbReference type="ARBA" id="ARBA00022840"/>
    </source>
</evidence>
<dbReference type="InterPro" id="IPR047348">
    <property type="entry name" value="XRCC3-like_C"/>
</dbReference>
<keyword evidence="3" id="KW-0227">DNA damage</keyword>
<evidence type="ECO:0000256" key="3">
    <source>
        <dbReference type="ARBA" id="ARBA00022763"/>
    </source>
</evidence>
<evidence type="ECO:0000256" key="1">
    <source>
        <dbReference type="ARBA" id="ARBA00004123"/>
    </source>
</evidence>
<accession>A0ABM1NEX3</accession>
<keyword evidence="2" id="KW-0547">Nucleotide-binding</keyword>
<sequence>MDFLKEKLPEKIAHKLSEVESIKEILISEAISLHKKYTISIQESEHLQKIAAEVVIGDRIKDALGIEDCLRLRTGCAQIDDLTRGGFRFKMINEVYGEAGVGKTQLCLQLAVAVQMPPISGAAFYVCTDKSFPANRLLELSLSVPSAFGLSGDESLMDKVFVEHSMDFIALRRLLFVKLPKLLENVRISLVVIDSIAAIFRSEDIKYLERSKEIDDICRQLNHLARTHNLVVVCVNQVTDDPNSDTSGPSLGNAWANYVVCRFLIERDWTNGIRRFRVVNAPYLKPDACRFIITQSGLH</sequence>
<dbReference type="CDD" id="cd19491">
    <property type="entry name" value="XRCC3"/>
    <property type="match status" value="1"/>
</dbReference>
<keyword evidence="5" id="KW-0234">DNA repair</keyword>
<proteinExistence type="predicted"/>
<protein>
    <submittedName>
        <fullName evidence="9">DNA repair protein XRCC3-like isoform X1</fullName>
    </submittedName>
</protein>
<organism evidence="8 9">
    <name type="scientific">Nicrophorus vespilloides</name>
    <name type="common">Boreal carrion beetle</name>
    <dbReference type="NCBI Taxonomy" id="110193"/>
    <lineage>
        <taxon>Eukaryota</taxon>
        <taxon>Metazoa</taxon>
        <taxon>Ecdysozoa</taxon>
        <taxon>Arthropoda</taxon>
        <taxon>Hexapoda</taxon>
        <taxon>Insecta</taxon>
        <taxon>Pterygota</taxon>
        <taxon>Neoptera</taxon>
        <taxon>Endopterygota</taxon>
        <taxon>Coleoptera</taxon>
        <taxon>Polyphaga</taxon>
        <taxon>Staphyliniformia</taxon>
        <taxon>Silphidae</taxon>
        <taxon>Nicrophorinae</taxon>
        <taxon>Nicrophorus</taxon>
    </lineage>
</organism>
<dbReference type="InterPro" id="IPR013632">
    <property type="entry name" value="Rad51_C"/>
</dbReference>
<feature type="domain" description="RecA family profile 1" evidence="7">
    <location>
        <begin position="68"/>
        <end position="238"/>
    </location>
</feature>
<dbReference type="Pfam" id="PF08423">
    <property type="entry name" value="Rad51"/>
    <property type="match status" value="1"/>
</dbReference>
<evidence type="ECO:0000313" key="8">
    <source>
        <dbReference type="Proteomes" id="UP000695000"/>
    </source>
</evidence>